<comment type="caution">
    <text evidence="2">The sequence shown here is derived from an EMBL/GenBank/DDBJ whole genome shotgun (WGS) entry which is preliminary data.</text>
</comment>
<evidence type="ECO:0000259" key="1">
    <source>
        <dbReference type="Pfam" id="PF05225"/>
    </source>
</evidence>
<dbReference type="SUPFAM" id="SSF57903">
    <property type="entry name" value="FYVE/PHD zinc finger"/>
    <property type="match status" value="1"/>
</dbReference>
<feature type="domain" description="HTH psq-type" evidence="1">
    <location>
        <begin position="16"/>
        <end position="46"/>
    </location>
</feature>
<accession>A0ABQ9H5Q6</accession>
<dbReference type="InterPro" id="IPR013083">
    <property type="entry name" value="Znf_RING/FYVE/PHD"/>
</dbReference>
<name>A0ABQ9H5Q6_9NEOP</name>
<evidence type="ECO:0000313" key="3">
    <source>
        <dbReference type="Proteomes" id="UP001159363"/>
    </source>
</evidence>
<dbReference type="InterPro" id="IPR007889">
    <property type="entry name" value="HTH_Psq"/>
</dbReference>
<dbReference type="Pfam" id="PF05225">
    <property type="entry name" value="HTH_psq"/>
    <property type="match status" value="1"/>
</dbReference>
<dbReference type="InterPro" id="IPR011011">
    <property type="entry name" value="Znf_FYVE_PHD"/>
</dbReference>
<dbReference type="EMBL" id="JARBHB010000007">
    <property type="protein sequence ID" value="KAJ8879546.1"/>
    <property type="molecule type" value="Genomic_DNA"/>
</dbReference>
<sequence length="343" mass="38635">MARHYKRKMQRQSWNEDNMKKALEAVTAGMGKKKIARQFDIPVMTLKEGPLLCIPSVTTMTKDWKMTENHPGSIITDYQVSSIFYEAYLMSCSPKNLIKGFQNTGIHQYNPDIFSEEDFAPAKTTDEKSENGDPVDAMRMERLTHTPQPEAHKLTPYSTVACPLDKNHRAHTKTVGPQPEKRMSYVKLGFPSNLPSTSTAATHFTFNSPSLDLQPETAPIELPMQKKMSPPPKSSLPVHNCIGGTEVTNQPRNIKTEKEEIITEKRKRMIEVTKTSLNSSEDGDCACLSCGELYKASMAGEGWSRCYVCNEFAHDACVGIEEDDDDNFQCDFCIPVARKRLHF</sequence>
<dbReference type="Gene3D" id="3.30.40.10">
    <property type="entry name" value="Zinc/RING finger domain, C3HC4 (zinc finger)"/>
    <property type="match status" value="1"/>
</dbReference>
<keyword evidence="3" id="KW-1185">Reference proteome</keyword>
<organism evidence="2 3">
    <name type="scientific">Dryococelus australis</name>
    <dbReference type="NCBI Taxonomy" id="614101"/>
    <lineage>
        <taxon>Eukaryota</taxon>
        <taxon>Metazoa</taxon>
        <taxon>Ecdysozoa</taxon>
        <taxon>Arthropoda</taxon>
        <taxon>Hexapoda</taxon>
        <taxon>Insecta</taxon>
        <taxon>Pterygota</taxon>
        <taxon>Neoptera</taxon>
        <taxon>Polyneoptera</taxon>
        <taxon>Phasmatodea</taxon>
        <taxon>Verophasmatodea</taxon>
        <taxon>Anareolatae</taxon>
        <taxon>Phasmatidae</taxon>
        <taxon>Eurycanthinae</taxon>
        <taxon>Dryococelus</taxon>
    </lineage>
</organism>
<reference evidence="2 3" key="1">
    <citation type="submission" date="2023-02" db="EMBL/GenBank/DDBJ databases">
        <title>LHISI_Scaffold_Assembly.</title>
        <authorList>
            <person name="Stuart O.P."/>
            <person name="Cleave R."/>
            <person name="Magrath M.J.L."/>
            <person name="Mikheyev A.S."/>
        </authorList>
    </citation>
    <scope>NUCLEOTIDE SEQUENCE [LARGE SCALE GENOMIC DNA]</scope>
    <source>
        <strain evidence="2">Daus_M_001</strain>
        <tissue evidence="2">Leg muscle</tissue>
    </source>
</reference>
<evidence type="ECO:0000313" key="2">
    <source>
        <dbReference type="EMBL" id="KAJ8879546.1"/>
    </source>
</evidence>
<proteinExistence type="predicted"/>
<dbReference type="CDD" id="cd15517">
    <property type="entry name" value="PHD_TCF19_like"/>
    <property type="match status" value="1"/>
</dbReference>
<dbReference type="Proteomes" id="UP001159363">
    <property type="component" value="Chromosome 6"/>
</dbReference>
<protein>
    <recommendedName>
        <fullName evidence="1">HTH psq-type domain-containing protein</fullName>
    </recommendedName>
</protein>
<gene>
    <name evidence="2" type="ORF">PR048_020154</name>
</gene>